<feature type="region of interest" description="Disordered" evidence="1">
    <location>
        <begin position="76"/>
        <end position="134"/>
    </location>
</feature>
<dbReference type="AlphaFoldDB" id="A0A8T0P8L2"/>
<evidence type="ECO:0000313" key="4">
    <source>
        <dbReference type="Proteomes" id="UP000823388"/>
    </source>
</evidence>
<gene>
    <name evidence="3" type="ORF">PVAP13_8NG156700</name>
</gene>
<dbReference type="EMBL" id="CM029052">
    <property type="protein sequence ID" value="KAG2556989.1"/>
    <property type="molecule type" value="Genomic_DNA"/>
</dbReference>
<sequence>MWTIRIIIPPPAWSGISPTLPLLLLQKIQAGQPPLSPQPSWWSSPSARCRWQQRWRLVPCRPDLRLEQRCHLLQCPPATTPGATQQPQVSGGVQNPVASSQTAETNGYYAGPPIEEKQLLPPAPAPRPPRKQGSSFLSKWASCLFGGGASADQ</sequence>
<name>A0A8T0P8L2_PANVG</name>
<feature type="compositionally biased region" description="Polar residues" evidence="1">
    <location>
        <begin position="89"/>
        <end position="105"/>
    </location>
</feature>
<evidence type="ECO:0000256" key="2">
    <source>
        <dbReference type="SAM" id="SignalP"/>
    </source>
</evidence>
<evidence type="ECO:0000313" key="3">
    <source>
        <dbReference type="EMBL" id="KAG2556989.1"/>
    </source>
</evidence>
<feature type="chain" id="PRO_5035760854" evidence="2">
    <location>
        <begin position="31"/>
        <end position="153"/>
    </location>
</feature>
<protein>
    <submittedName>
        <fullName evidence="3">Uncharacterized protein</fullName>
    </submittedName>
</protein>
<keyword evidence="2" id="KW-0732">Signal</keyword>
<feature type="signal peptide" evidence="2">
    <location>
        <begin position="1"/>
        <end position="30"/>
    </location>
</feature>
<evidence type="ECO:0000256" key="1">
    <source>
        <dbReference type="SAM" id="MobiDB-lite"/>
    </source>
</evidence>
<dbReference type="Proteomes" id="UP000823388">
    <property type="component" value="Chromosome 8N"/>
</dbReference>
<organism evidence="3 4">
    <name type="scientific">Panicum virgatum</name>
    <name type="common">Blackwell switchgrass</name>
    <dbReference type="NCBI Taxonomy" id="38727"/>
    <lineage>
        <taxon>Eukaryota</taxon>
        <taxon>Viridiplantae</taxon>
        <taxon>Streptophyta</taxon>
        <taxon>Embryophyta</taxon>
        <taxon>Tracheophyta</taxon>
        <taxon>Spermatophyta</taxon>
        <taxon>Magnoliopsida</taxon>
        <taxon>Liliopsida</taxon>
        <taxon>Poales</taxon>
        <taxon>Poaceae</taxon>
        <taxon>PACMAD clade</taxon>
        <taxon>Panicoideae</taxon>
        <taxon>Panicodae</taxon>
        <taxon>Paniceae</taxon>
        <taxon>Panicinae</taxon>
        <taxon>Panicum</taxon>
        <taxon>Panicum sect. Hiantes</taxon>
    </lineage>
</organism>
<accession>A0A8T0P8L2</accession>
<keyword evidence="4" id="KW-1185">Reference proteome</keyword>
<proteinExistence type="predicted"/>
<reference evidence="3 4" key="1">
    <citation type="submission" date="2020-05" db="EMBL/GenBank/DDBJ databases">
        <title>WGS assembly of Panicum virgatum.</title>
        <authorList>
            <person name="Lovell J.T."/>
            <person name="Jenkins J."/>
            <person name="Shu S."/>
            <person name="Juenger T.E."/>
            <person name="Schmutz J."/>
        </authorList>
    </citation>
    <scope>NUCLEOTIDE SEQUENCE [LARGE SCALE GENOMIC DNA]</scope>
    <source>
        <strain evidence="4">cv. AP13</strain>
    </source>
</reference>
<feature type="compositionally biased region" description="Low complexity" evidence="1">
    <location>
        <begin position="76"/>
        <end position="88"/>
    </location>
</feature>
<comment type="caution">
    <text evidence="3">The sequence shown here is derived from an EMBL/GenBank/DDBJ whole genome shotgun (WGS) entry which is preliminary data.</text>
</comment>